<dbReference type="EMBL" id="MLJW01000579">
    <property type="protein sequence ID" value="OIQ84945.1"/>
    <property type="molecule type" value="Genomic_DNA"/>
</dbReference>
<dbReference type="InterPro" id="IPR036071">
    <property type="entry name" value="AMMECR1_dom_sf"/>
</dbReference>
<sequence length="242" mass="25246">MRRPRAVARAGSASSSRAPARAAGTSPGPDRPIAGTSRDPDAVPDDAGDVLLPAARTAIAKALGAATGPADADADADADDRTPPAWALEPGACFVTLTKNGRLRGCIGSPTARRPLLDDVRANAAAAATRDPRFAPMTPGELTAVVIEVSVLSAPQPLRVSSLRECYAALRPGVDGVILDVGLWHRSLLLPQVWQDVPDPAQFLAHLWLKAGLAPGIWHEGTTLQTFTVRAWIEGPEAAGER</sequence>
<name>A0A1J5QMZ2_9ZZZZ</name>
<dbReference type="NCBIfam" id="TIGR04335">
    <property type="entry name" value="AmmeMemoSam_A"/>
    <property type="match status" value="1"/>
</dbReference>
<dbReference type="NCBIfam" id="TIGR00296">
    <property type="entry name" value="TIGR00296 family protein"/>
    <property type="match status" value="1"/>
</dbReference>
<gene>
    <name evidence="3" type="ORF">GALL_332290</name>
</gene>
<comment type="caution">
    <text evidence="3">The sequence shown here is derived from an EMBL/GenBank/DDBJ whole genome shotgun (WGS) entry which is preliminary data.</text>
</comment>
<reference evidence="3" key="1">
    <citation type="submission" date="2016-10" db="EMBL/GenBank/DDBJ databases">
        <title>Sequence of Gallionella enrichment culture.</title>
        <authorList>
            <person name="Poehlein A."/>
            <person name="Muehling M."/>
            <person name="Daniel R."/>
        </authorList>
    </citation>
    <scope>NUCLEOTIDE SEQUENCE</scope>
</reference>
<dbReference type="Gene3D" id="3.30.1490.150">
    <property type="entry name" value="Hypothetical protein ph0010, domain 2"/>
    <property type="match status" value="1"/>
</dbReference>
<feature type="compositionally biased region" description="Low complexity" evidence="1">
    <location>
        <begin position="7"/>
        <end position="28"/>
    </location>
</feature>
<dbReference type="AlphaFoldDB" id="A0A1J5QMZ2"/>
<dbReference type="Pfam" id="PF01871">
    <property type="entry name" value="AMMECR1"/>
    <property type="match status" value="1"/>
</dbReference>
<feature type="region of interest" description="Disordered" evidence="1">
    <location>
        <begin position="1"/>
        <end position="49"/>
    </location>
</feature>
<dbReference type="PANTHER" id="PTHR13016:SF0">
    <property type="entry name" value="AMME SYNDROME CANDIDATE GENE 1 PROTEIN"/>
    <property type="match status" value="1"/>
</dbReference>
<dbReference type="InterPro" id="IPR023473">
    <property type="entry name" value="AMMECR1"/>
</dbReference>
<protein>
    <recommendedName>
        <fullName evidence="2">AMMECR1 domain-containing protein</fullName>
    </recommendedName>
</protein>
<dbReference type="SUPFAM" id="SSF143447">
    <property type="entry name" value="AMMECR1-like"/>
    <property type="match status" value="1"/>
</dbReference>
<accession>A0A1J5QMZ2</accession>
<dbReference type="Gene3D" id="3.30.700.20">
    <property type="entry name" value="Hypothetical protein ph0010, domain 1"/>
    <property type="match status" value="1"/>
</dbReference>
<feature type="domain" description="AMMECR1" evidence="2">
    <location>
        <begin position="46"/>
        <end position="242"/>
    </location>
</feature>
<dbReference type="PROSITE" id="PS51112">
    <property type="entry name" value="AMMECR1"/>
    <property type="match status" value="1"/>
</dbReference>
<dbReference type="PANTHER" id="PTHR13016">
    <property type="entry name" value="AMMECR1 HOMOLOG"/>
    <property type="match status" value="1"/>
</dbReference>
<evidence type="ECO:0000256" key="1">
    <source>
        <dbReference type="SAM" id="MobiDB-lite"/>
    </source>
</evidence>
<organism evidence="3">
    <name type="scientific">mine drainage metagenome</name>
    <dbReference type="NCBI Taxonomy" id="410659"/>
    <lineage>
        <taxon>unclassified sequences</taxon>
        <taxon>metagenomes</taxon>
        <taxon>ecological metagenomes</taxon>
    </lineage>
</organism>
<proteinExistence type="predicted"/>
<dbReference type="InterPro" id="IPR027623">
    <property type="entry name" value="AmmeMemoSam_A"/>
</dbReference>
<dbReference type="InterPro" id="IPR027485">
    <property type="entry name" value="AMMECR1_N"/>
</dbReference>
<evidence type="ECO:0000313" key="3">
    <source>
        <dbReference type="EMBL" id="OIQ84945.1"/>
    </source>
</evidence>
<evidence type="ECO:0000259" key="2">
    <source>
        <dbReference type="PROSITE" id="PS51112"/>
    </source>
</evidence>
<dbReference type="InterPro" id="IPR002733">
    <property type="entry name" value="AMMECR1_domain"/>
</dbReference>